<dbReference type="InterPro" id="IPR036291">
    <property type="entry name" value="NAD(P)-bd_dom_sf"/>
</dbReference>
<dbReference type="EC" id="4.2.1.46" evidence="4 7"/>
<keyword evidence="5" id="KW-0520">NAD</keyword>
<comment type="similarity">
    <text evidence="3 7">Belongs to the NAD(P)-dependent epimerase/dehydratase family. dTDP-glucose dehydratase subfamily.</text>
</comment>
<evidence type="ECO:0000259" key="8">
    <source>
        <dbReference type="Pfam" id="PF16363"/>
    </source>
</evidence>
<feature type="domain" description="NAD(P)-binding" evidence="8">
    <location>
        <begin position="4"/>
        <end position="305"/>
    </location>
</feature>
<organism evidence="9 10">
    <name type="scientific">Candidatus Buchananbacteria bacterium RIFCSPHIGHO2_02_FULL_45_11b</name>
    <dbReference type="NCBI Taxonomy" id="1797541"/>
    <lineage>
        <taxon>Bacteria</taxon>
        <taxon>Candidatus Buchananiibacteriota</taxon>
    </lineage>
</organism>
<protein>
    <recommendedName>
        <fullName evidence="4 7">dTDP-glucose 4,6-dehydratase</fullName>
        <ecNumber evidence="4 7">4.2.1.46</ecNumber>
    </recommendedName>
</protein>
<dbReference type="Gene3D" id="3.90.25.10">
    <property type="entry name" value="UDP-galactose 4-epimerase, domain 1"/>
    <property type="match status" value="1"/>
</dbReference>
<reference evidence="9 10" key="1">
    <citation type="journal article" date="2016" name="Nat. Commun.">
        <title>Thousands of microbial genomes shed light on interconnected biogeochemical processes in an aquifer system.</title>
        <authorList>
            <person name="Anantharaman K."/>
            <person name="Brown C.T."/>
            <person name="Hug L.A."/>
            <person name="Sharon I."/>
            <person name="Castelle C.J."/>
            <person name="Probst A.J."/>
            <person name="Thomas B.C."/>
            <person name="Singh A."/>
            <person name="Wilkins M.J."/>
            <person name="Karaoz U."/>
            <person name="Brodie E.L."/>
            <person name="Williams K.H."/>
            <person name="Hubbard S.S."/>
            <person name="Banfield J.F."/>
        </authorList>
    </citation>
    <scope>NUCLEOTIDE SEQUENCE [LARGE SCALE GENOMIC DNA]</scope>
</reference>
<dbReference type="SUPFAM" id="SSF51735">
    <property type="entry name" value="NAD(P)-binding Rossmann-fold domains"/>
    <property type="match status" value="1"/>
</dbReference>
<comment type="catalytic activity">
    <reaction evidence="1 7">
        <text>dTDP-alpha-D-glucose = dTDP-4-dehydro-6-deoxy-alpha-D-glucose + H2O</text>
        <dbReference type="Rhea" id="RHEA:17221"/>
        <dbReference type="ChEBI" id="CHEBI:15377"/>
        <dbReference type="ChEBI" id="CHEBI:57477"/>
        <dbReference type="ChEBI" id="CHEBI:57649"/>
        <dbReference type="EC" id="4.2.1.46"/>
    </reaction>
</comment>
<keyword evidence="6 7" id="KW-0456">Lyase</keyword>
<dbReference type="InterPro" id="IPR005888">
    <property type="entry name" value="dTDP_Gluc_deHydtase"/>
</dbReference>
<dbReference type="Pfam" id="PF16363">
    <property type="entry name" value="GDP_Man_Dehyd"/>
    <property type="match status" value="1"/>
</dbReference>
<dbReference type="PANTHER" id="PTHR43000">
    <property type="entry name" value="DTDP-D-GLUCOSE 4,6-DEHYDRATASE-RELATED"/>
    <property type="match status" value="1"/>
</dbReference>
<evidence type="ECO:0000256" key="5">
    <source>
        <dbReference type="ARBA" id="ARBA00023027"/>
    </source>
</evidence>
<comment type="cofactor">
    <cofactor evidence="2 7">
        <name>NAD(+)</name>
        <dbReference type="ChEBI" id="CHEBI:57540"/>
    </cofactor>
</comment>
<evidence type="ECO:0000256" key="1">
    <source>
        <dbReference type="ARBA" id="ARBA00001539"/>
    </source>
</evidence>
<evidence type="ECO:0000256" key="6">
    <source>
        <dbReference type="ARBA" id="ARBA00023239"/>
    </source>
</evidence>
<dbReference type="Gene3D" id="3.40.50.720">
    <property type="entry name" value="NAD(P)-binding Rossmann-like Domain"/>
    <property type="match status" value="1"/>
</dbReference>
<evidence type="ECO:0000313" key="10">
    <source>
        <dbReference type="Proteomes" id="UP000178501"/>
    </source>
</evidence>
<dbReference type="CDD" id="cd05246">
    <property type="entry name" value="dTDP_GD_SDR_e"/>
    <property type="match status" value="1"/>
</dbReference>
<dbReference type="AlphaFoldDB" id="A0A1G1YJA0"/>
<dbReference type="Proteomes" id="UP000178501">
    <property type="component" value="Unassembled WGS sequence"/>
</dbReference>
<comment type="caution">
    <text evidence="9">The sequence shown here is derived from an EMBL/GenBank/DDBJ whole genome shotgun (WGS) entry which is preliminary data.</text>
</comment>
<dbReference type="GO" id="GO:0009225">
    <property type="term" value="P:nucleotide-sugar metabolic process"/>
    <property type="evidence" value="ECO:0007669"/>
    <property type="project" value="InterPro"/>
</dbReference>
<dbReference type="EMBL" id="MHIK01000021">
    <property type="protein sequence ID" value="OGY51896.1"/>
    <property type="molecule type" value="Genomic_DNA"/>
</dbReference>
<evidence type="ECO:0000256" key="7">
    <source>
        <dbReference type="RuleBase" id="RU004473"/>
    </source>
</evidence>
<name>A0A1G1YJA0_9BACT</name>
<evidence type="ECO:0000256" key="3">
    <source>
        <dbReference type="ARBA" id="ARBA00008178"/>
    </source>
</evidence>
<dbReference type="InterPro" id="IPR016040">
    <property type="entry name" value="NAD(P)-bd_dom"/>
</dbReference>
<evidence type="ECO:0000256" key="2">
    <source>
        <dbReference type="ARBA" id="ARBA00001911"/>
    </source>
</evidence>
<gene>
    <name evidence="9" type="ORF">A3J65_02050</name>
</gene>
<accession>A0A1G1YJA0</accession>
<sequence length="334" mass="38215">MRLLVTGGAGFIGSNFILYWLKNHPQDQIVNLDKLTYAGNLENLKAAEGDPNYKFVLGDICNLDMVQPLVRDCDGIVHFAAESHVDRSILDAGEFIKANVLGTQILLAAAKDFNKRFHHISTDEVFGALALDSKGKFDEKTPYNPRNPYSASKAAADHLVRSYFYSHQLPITISNCSNNFGPYQFPEKFIPLAITNLLEGRKVPVYGDGLYVRDWLYVADHCRAIDLILSKGKIGETYCLGGLTEDINNLEIVKKILALLGQDESMIEFVKDRPGHDRRYAVDWSKAEKELGFKPEHDFDEYLARTVKWYRENEDWWRKVKSGEYHDYYKKQYN</sequence>
<dbReference type="NCBIfam" id="TIGR01181">
    <property type="entry name" value="dTDP_gluc_dehyt"/>
    <property type="match status" value="1"/>
</dbReference>
<dbReference type="GO" id="GO:0008460">
    <property type="term" value="F:dTDP-glucose 4,6-dehydratase activity"/>
    <property type="evidence" value="ECO:0007669"/>
    <property type="project" value="UniProtKB-EC"/>
</dbReference>
<proteinExistence type="inferred from homology"/>
<evidence type="ECO:0000256" key="4">
    <source>
        <dbReference type="ARBA" id="ARBA00011990"/>
    </source>
</evidence>
<evidence type="ECO:0000313" key="9">
    <source>
        <dbReference type="EMBL" id="OGY51896.1"/>
    </source>
</evidence>